<dbReference type="EMBL" id="JAUKPO010000038">
    <property type="protein sequence ID" value="MDO1450927.1"/>
    <property type="molecule type" value="Genomic_DNA"/>
</dbReference>
<dbReference type="Pfam" id="PF05161">
    <property type="entry name" value="MOFRL"/>
    <property type="match status" value="1"/>
</dbReference>
<proteinExistence type="predicted"/>
<dbReference type="Pfam" id="PF13660">
    <property type="entry name" value="DUF4147"/>
    <property type="match status" value="1"/>
</dbReference>
<dbReference type="PANTHER" id="PTHR12227">
    <property type="entry name" value="GLYCERATE KINASE"/>
    <property type="match status" value="1"/>
</dbReference>
<dbReference type="RefSeq" id="WP_302041726.1">
    <property type="nucleotide sequence ID" value="NZ_JAUKPO010000038.1"/>
</dbReference>
<keyword evidence="3" id="KW-0808">Transferase</keyword>
<sequence>MTSPVDYKLSATRIFLEAVAAVHPYSLITQSIRLTETHLTVGDQLLEIAEIGHIYVIGAGKATAAMAKAVEDVLGNRIAGGVIVVKYGHTMPLKYISIIEAAHPIPDQNGVEGTKRMLQLLATISPRDLVIALFSGGGSALLTDMPPGCTLEDMQLCFDLLLRSGASIKEINTIRKHLSAVKGGQLAKAVYPARLVSLLLSDVIGDPVDVIASGPTVADPSTFADAWQVIEKYNLQQHISTNITLHLQRGLEKQIPDTPKPADPLFLQMNTKVIGSNAIALQAAGKTAESMGFTTKIGRADIQGDAPQAAYALVEEARTIAADITIPKPVCLLTGGETTVVVTGNGKGGRNQHFALCAALQLAPGEKIVILSAGTDGTDGPTDAAGAVVDGFTVSNAAQMDLAAADYVSRHDSYDFFRQAGGHITTGPTMTNVMDIMLAIIY</sequence>
<dbReference type="InterPro" id="IPR039760">
    <property type="entry name" value="MOFRL_protein"/>
</dbReference>
<evidence type="ECO:0000259" key="1">
    <source>
        <dbReference type="Pfam" id="PF05161"/>
    </source>
</evidence>
<dbReference type="Gene3D" id="3.40.1480.10">
    <property type="entry name" value="MOFRL domain"/>
    <property type="match status" value="1"/>
</dbReference>
<evidence type="ECO:0000313" key="3">
    <source>
        <dbReference type="EMBL" id="MDO1450927.1"/>
    </source>
</evidence>
<organism evidence="3 4">
    <name type="scientific">Rhodocytophaga aerolata</name>
    <dbReference type="NCBI Taxonomy" id="455078"/>
    <lineage>
        <taxon>Bacteria</taxon>
        <taxon>Pseudomonadati</taxon>
        <taxon>Bacteroidota</taxon>
        <taxon>Cytophagia</taxon>
        <taxon>Cytophagales</taxon>
        <taxon>Rhodocytophagaceae</taxon>
        <taxon>Rhodocytophaga</taxon>
    </lineage>
</organism>
<feature type="domain" description="MOFRL" evidence="1">
    <location>
        <begin position="330"/>
        <end position="435"/>
    </location>
</feature>
<feature type="domain" description="MOFRL-associated" evidence="2">
    <location>
        <begin position="11"/>
        <end position="247"/>
    </location>
</feature>
<keyword evidence="3" id="KW-0418">Kinase</keyword>
<evidence type="ECO:0000259" key="2">
    <source>
        <dbReference type="Pfam" id="PF13660"/>
    </source>
</evidence>
<name>A0ABT8RJI4_9BACT</name>
<dbReference type="Gene3D" id="3.40.50.10180">
    <property type="entry name" value="Glycerate kinase, MOFRL-like N-terminal domain"/>
    <property type="match status" value="1"/>
</dbReference>
<comment type="caution">
    <text evidence="3">The sequence shown here is derived from an EMBL/GenBank/DDBJ whole genome shotgun (WGS) entry which is preliminary data.</text>
</comment>
<dbReference type="PANTHER" id="PTHR12227:SF0">
    <property type="entry name" value="GLYCERATE KINASE"/>
    <property type="match status" value="1"/>
</dbReference>
<dbReference type="InterPro" id="IPR007835">
    <property type="entry name" value="MOFRL"/>
</dbReference>
<dbReference type="InterPro" id="IPR025286">
    <property type="entry name" value="MOFRL_assoc_dom"/>
</dbReference>
<evidence type="ECO:0000313" key="4">
    <source>
        <dbReference type="Proteomes" id="UP001168528"/>
    </source>
</evidence>
<dbReference type="InterPro" id="IPR037035">
    <property type="entry name" value="GK-like_C_sf"/>
</dbReference>
<dbReference type="GO" id="GO:0016301">
    <property type="term" value="F:kinase activity"/>
    <property type="evidence" value="ECO:0007669"/>
    <property type="project" value="UniProtKB-KW"/>
</dbReference>
<reference evidence="3" key="1">
    <citation type="submission" date="2023-07" db="EMBL/GenBank/DDBJ databases">
        <title>The genome sequence of Rhodocytophaga aerolata KACC 12507.</title>
        <authorList>
            <person name="Zhang X."/>
        </authorList>
    </citation>
    <scope>NUCLEOTIDE SEQUENCE</scope>
    <source>
        <strain evidence="3">KACC 12507</strain>
    </source>
</reference>
<gene>
    <name evidence="3" type="ORF">Q0590_31930</name>
</gene>
<dbReference type="Proteomes" id="UP001168528">
    <property type="component" value="Unassembled WGS sequence"/>
</dbReference>
<dbReference type="SUPFAM" id="SSF82544">
    <property type="entry name" value="GckA/TtuD-like"/>
    <property type="match status" value="1"/>
</dbReference>
<protein>
    <submittedName>
        <fullName evidence="3">Glycerate kinase</fullName>
    </submittedName>
</protein>
<dbReference type="InterPro" id="IPR038614">
    <property type="entry name" value="GK_N_sf"/>
</dbReference>
<keyword evidence="4" id="KW-1185">Reference proteome</keyword>
<accession>A0ABT8RJI4</accession>